<sequence>MNKGNANKTLTGLDRAAIFLLSVGPEVASQVLGLLDDQGLVNLAKRMPQIKEVSPKDIEGIYTEFIQMHRSGDAFVPSSAIEIHELLRDVVEPDRLQRILESLEDGGPIRMPVWDKLARMGPTSIFNLIKDENAQTTAVILGRLEPELASTVIALFPKEKQMAVVVRMARIESIKSDVTKDIEEALEQQVNRLQGGGSGLAMNGMDHVVEILKTLDSKSSKNILDYLKEHDQGLYEQVDSQLLVFEDFTELSGRDIQAVLKNVQTEDLMRALKGSSDELREHFFDNMSKRAADIMREDIDAMGGLKLSDVEKSQRAILEVARTLDSEGVISLGTQEDMVY</sequence>
<dbReference type="Pfam" id="PF01706">
    <property type="entry name" value="FliG_C"/>
    <property type="match status" value="1"/>
</dbReference>
<keyword evidence="5" id="KW-1003">Cell membrane</keyword>
<evidence type="ECO:0000259" key="11">
    <source>
        <dbReference type="Pfam" id="PF01706"/>
    </source>
</evidence>
<dbReference type="GO" id="GO:0005886">
    <property type="term" value="C:plasma membrane"/>
    <property type="evidence" value="ECO:0007669"/>
    <property type="project" value="UniProtKB-SubCell"/>
</dbReference>
<evidence type="ECO:0000313" key="15">
    <source>
        <dbReference type="Proteomes" id="UP000231701"/>
    </source>
</evidence>
<dbReference type="InterPro" id="IPR000090">
    <property type="entry name" value="Flg_Motor_Flig"/>
</dbReference>
<evidence type="ECO:0000256" key="2">
    <source>
        <dbReference type="ARBA" id="ARBA00004413"/>
    </source>
</evidence>
<dbReference type="InterPro" id="IPR023087">
    <property type="entry name" value="Flg_Motor_Flig_C"/>
</dbReference>
<dbReference type="Proteomes" id="UP000231701">
    <property type="component" value="Chromosome"/>
</dbReference>
<feature type="domain" description="Flagellar motor switch protein FliG N-terminal" evidence="13">
    <location>
        <begin position="10"/>
        <end position="105"/>
    </location>
</feature>
<organism evidence="14 15">
    <name type="scientific">Mariprofundus aestuarium</name>
    <dbReference type="NCBI Taxonomy" id="1921086"/>
    <lineage>
        <taxon>Bacteria</taxon>
        <taxon>Pseudomonadati</taxon>
        <taxon>Pseudomonadota</taxon>
        <taxon>Candidatius Mariprofundia</taxon>
        <taxon>Mariprofundales</taxon>
        <taxon>Mariprofundaceae</taxon>
        <taxon>Mariprofundus</taxon>
    </lineage>
</organism>
<keyword evidence="14" id="KW-0282">Flagellum</keyword>
<gene>
    <name evidence="14" type="ORF">Ga0123461_0130</name>
</gene>
<keyword evidence="6" id="KW-0145">Chemotaxis</keyword>
<dbReference type="Pfam" id="PF14842">
    <property type="entry name" value="FliG_N"/>
    <property type="match status" value="1"/>
</dbReference>
<evidence type="ECO:0000256" key="10">
    <source>
        <dbReference type="ARBA" id="ARBA00025598"/>
    </source>
</evidence>
<evidence type="ECO:0000259" key="12">
    <source>
        <dbReference type="Pfam" id="PF14841"/>
    </source>
</evidence>
<evidence type="ECO:0000256" key="1">
    <source>
        <dbReference type="ARBA" id="ARBA00004117"/>
    </source>
</evidence>
<dbReference type="NCBIfam" id="TIGR00207">
    <property type="entry name" value="fliG"/>
    <property type="match status" value="1"/>
</dbReference>
<dbReference type="Gene3D" id="1.10.220.30">
    <property type="match status" value="3"/>
</dbReference>
<dbReference type="InterPro" id="IPR011002">
    <property type="entry name" value="FliG_a-hlx"/>
</dbReference>
<dbReference type="PANTHER" id="PTHR30534:SF0">
    <property type="entry name" value="FLAGELLAR MOTOR SWITCH PROTEIN FLIG"/>
    <property type="match status" value="1"/>
</dbReference>
<dbReference type="AlphaFoldDB" id="A0A2K8KV46"/>
<evidence type="ECO:0000313" key="14">
    <source>
        <dbReference type="EMBL" id="ATX78583.1"/>
    </source>
</evidence>
<dbReference type="PANTHER" id="PTHR30534">
    <property type="entry name" value="FLAGELLAR MOTOR SWITCH PROTEIN FLIG"/>
    <property type="match status" value="1"/>
</dbReference>
<comment type="function">
    <text evidence="10">FliG is one of three proteins (FliG, FliN, FliM) that forms the rotor-mounted switch complex (C ring), located at the base of the basal body. This complex interacts with the CheY and CheZ chemotaxis proteins, in addition to contacting components of the motor that determine the direction of flagellar rotation.</text>
</comment>
<dbReference type="EMBL" id="CP018799">
    <property type="protein sequence ID" value="ATX78583.1"/>
    <property type="molecule type" value="Genomic_DNA"/>
</dbReference>
<comment type="similarity">
    <text evidence="3">Belongs to the FliG family.</text>
</comment>
<dbReference type="InterPro" id="IPR028263">
    <property type="entry name" value="FliG_N"/>
</dbReference>
<dbReference type="PRINTS" id="PR00954">
    <property type="entry name" value="FLGMOTORFLIG"/>
</dbReference>
<accession>A0A2K8KV46</accession>
<evidence type="ECO:0000256" key="4">
    <source>
        <dbReference type="ARBA" id="ARBA00021870"/>
    </source>
</evidence>
<reference evidence="14 15" key="1">
    <citation type="submission" date="2016-12" db="EMBL/GenBank/DDBJ databases">
        <title>Isolation and genomic insights into novel planktonic Zetaproteobacteria from stratified waters of the Chesapeake Bay.</title>
        <authorList>
            <person name="McAllister S.M."/>
            <person name="Kato S."/>
            <person name="Chan C.S."/>
            <person name="Chiu B.K."/>
            <person name="Field E.K."/>
        </authorList>
    </citation>
    <scope>NUCLEOTIDE SEQUENCE [LARGE SCALE GENOMIC DNA]</scope>
    <source>
        <strain evidence="14 15">CP-5</strain>
    </source>
</reference>
<evidence type="ECO:0000256" key="9">
    <source>
        <dbReference type="ARBA" id="ARBA00023143"/>
    </source>
</evidence>
<dbReference type="GO" id="GO:0003774">
    <property type="term" value="F:cytoskeletal motor activity"/>
    <property type="evidence" value="ECO:0007669"/>
    <property type="project" value="InterPro"/>
</dbReference>
<keyword evidence="9" id="KW-0975">Bacterial flagellum</keyword>
<comment type="subcellular location">
    <subcellularLocation>
        <location evidence="1">Bacterial flagellum basal body</location>
    </subcellularLocation>
    <subcellularLocation>
        <location evidence="2">Cell membrane</location>
        <topology evidence="2">Peripheral membrane protein</topology>
        <orientation evidence="2">Cytoplasmic side</orientation>
    </subcellularLocation>
</comment>
<dbReference type="GO" id="GO:0071973">
    <property type="term" value="P:bacterial-type flagellum-dependent cell motility"/>
    <property type="evidence" value="ECO:0007669"/>
    <property type="project" value="InterPro"/>
</dbReference>
<evidence type="ECO:0000256" key="6">
    <source>
        <dbReference type="ARBA" id="ARBA00022500"/>
    </source>
</evidence>
<feature type="domain" description="Flagellar motor switch protein FliG middle" evidence="12">
    <location>
        <begin position="122"/>
        <end position="192"/>
    </location>
</feature>
<dbReference type="Pfam" id="PF14841">
    <property type="entry name" value="FliG_M"/>
    <property type="match status" value="1"/>
</dbReference>
<evidence type="ECO:0000256" key="5">
    <source>
        <dbReference type="ARBA" id="ARBA00022475"/>
    </source>
</evidence>
<keyword evidence="14" id="KW-0969">Cilium</keyword>
<dbReference type="GO" id="GO:0006935">
    <property type="term" value="P:chemotaxis"/>
    <property type="evidence" value="ECO:0007669"/>
    <property type="project" value="UniProtKB-KW"/>
</dbReference>
<name>A0A2K8KV46_MARES</name>
<feature type="domain" description="Flagellar motor switch protein FliG C-terminal" evidence="11">
    <location>
        <begin position="226"/>
        <end position="332"/>
    </location>
</feature>
<evidence type="ECO:0000259" key="13">
    <source>
        <dbReference type="Pfam" id="PF14842"/>
    </source>
</evidence>
<keyword evidence="7" id="KW-0283">Flagellar rotation</keyword>
<protein>
    <recommendedName>
        <fullName evidence="4">Flagellar motor switch protein FliG</fullName>
    </recommendedName>
</protein>
<dbReference type="InterPro" id="IPR032779">
    <property type="entry name" value="FliG_M"/>
</dbReference>
<dbReference type="KEGG" id="maes:Ga0123461_0130"/>
<keyword evidence="15" id="KW-1185">Reference proteome</keyword>
<proteinExistence type="inferred from homology"/>
<evidence type="ECO:0000256" key="7">
    <source>
        <dbReference type="ARBA" id="ARBA00022779"/>
    </source>
</evidence>
<keyword evidence="8" id="KW-0472">Membrane</keyword>
<keyword evidence="14" id="KW-0966">Cell projection</keyword>
<evidence type="ECO:0000256" key="8">
    <source>
        <dbReference type="ARBA" id="ARBA00023136"/>
    </source>
</evidence>
<evidence type="ECO:0000256" key="3">
    <source>
        <dbReference type="ARBA" id="ARBA00010299"/>
    </source>
</evidence>
<dbReference type="SUPFAM" id="SSF48029">
    <property type="entry name" value="FliG"/>
    <property type="match status" value="2"/>
</dbReference>
<dbReference type="GO" id="GO:0009425">
    <property type="term" value="C:bacterial-type flagellum basal body"/>
    <property type="evidence" value="ECO:0007669"/>
    <property type="project" value="UniProtKB-SubCell"/>
</dbReference>